<dbReference type="AlphaFoldDB" id="A0A2K3V2X4"/>
<organism evidence="2 3">
    <name type="scientific">Deinococcus koreensis</name>
    <dbReference type="NCBI Taxonomy" id="2054903"/>
    <lineage>
        <taxon>Bacteria</taxon>
        <taxon>Thermotogati</taxon>
        <taxon>Deinococcota</taxon>
        <taxon>Deinococci</taxon>
        <taxon>Deinococcales</taxon>
        <taxon>Deinococcaceae</taxon>
        <taxon>Deinococcus</taxon>
    </lineage>
</organism>
<accession>A0A2K3V2X4</accession>
<reference evidence="2 3" key="1">
    <citation type="submission" date="2018-01" db="EMBL/GenBank/DDBJ databases">
        <title>Deinococcus koreensis sp. nov., a radiation-resistant bacterium isolated from river water.</title>
        <authorList>
            <person name="Choi A."/>
        </authorList>
    </citation>
    <scope>NUCLEOTIDE SEQUENCE [LARGE SCALE GENOMIC DNA]</scope>
    <source>
        <strain evidence="2 3">SJW1-2</strain>
    </source>
</reference>
<dbReference type="EMBL" id="PPPD01000001">
    <property type="protein sequence ID" value="PNY83139.1"/>
    <property type="molecule type" value="Genomic_DNA"/>
</dbReference>
<keyword evidence="3" id="KW-1185">Reference proteome</keyword>
<evidence type="ECO:0000256" key="1">
    <source>
        <dbReference type="SAM" id="SignalP"/>
    </source>
</evidence>
<comment type="caution">
    <text evidence="2">The sequence shown here is derived from an EMBL/GenBank/DDBJ whole genome shotgun (WGS) entry which is preliminary data.</text>
</comment>
<proteinExistence type="predicted"/>
<evidence type="ECO:0000313" key="2">
    <source>
        <dbReference type="EMBL" id="PNY83139.1"/>
    </source>
</evidence>
<dbReference type="Proteomes" id="UP000236379">
    <property type="component" value="Unassembled WGS sequence"/>
</dbReference>
<feature type="chain" id="PRO_5014431587" evidence="1">
    <location>
        <begin position="21"/>
        <end position="168"/>
    </location>
</feature>
<dbReference type="OrthoDB" id="73663at2"/>
<evidence type="ECO:0000313" key="3">
    <source>
        <dbReference type="Proteomes" id="UP000236379"/>
    </source>
</evidence>
<keyword evidence="1" id="KW-0732">Signal</keyword>
<sequence>MNRSLLGVLVAALLAGCAPAVTGPQPGRIVNSVTGEEGRLTFAPGSLRPRLGEPFAPDNATIVIGGQTYSGRTAILDSGSASTLPAGWGLSLSFGGSAITGSGNQLGLGAQVGTPDRRAAPVARIGNLIARTAGASPRTLTCTLTVDEREHGIGECTGNDGVKYALQF</sequence>
<feature type="signal peptide" evidence="1">
    <location>
        <begin position="1"/>
        <end position="20"/>
    </location>
</feature>
<name>A0A2K3V2X4_9DEIO</name>
<protein>
    <submittedName>
        <fullName evidence="2">Uncharacterized protein</fullName>
    </submittedName>
</protein>
<gene>
    <name evidence="2" type="ORF">CVO96_16165</name>
</gene>
<dbReference type="PROSITE" id="PS51257">
    <property type="entry name" value="PROKAR_LIPOPROTEIN"/>
    <property type="match status" value="1"/>
</dbReference>